<accession>A0A812LFA2</accession>
<protein>
    <submittedName>
        <fullName evidence="2">DDX5 protein</fullName>
    </submittedName>
</protein>
<gene>
    <name evidence="2" type="primary">DDX5</name>
    <name evidence="2" type="ORF">SPIL2461_LOCUS4533</name>
</gene>
<evidence type="ECO:0000256" key="1">
    <source>
        <dbReference type="SAM" id="MobiDB-lite"/>
    </source>
</evidence>
<proteinExistence type="predicted"/>
<evidence type="ECO:0000313" key="3">
    <source>
        <dbReference type="Proteomes" id="UP000649617"/>
    </source>
</evidence>
<dbReference type="Proteomes" id="UP000649617">
    <property type="component" value="Unassembled WGS sequence"/>
</dbReference>
<reference evidence="2" key="1">
    <citation type="submission" date="2021-02" db="EMBL/GenBank/DDBJ databases">
        <authorList>
            <person name="Dougan E. K."/>
            <person name="Rhodes N."/>
            <person name="Thang M."/>
            <person name="Chan C."/>
        </authorList>
    </citation>
    <scope>NUCLEOTIDE SEQUENCE</scope>
</reference>
<feature type="region of interest" description="Disordered" evidence="1">
    <location>
        <begin position="107"/>
        <end position="129"/>
    </location>
</feature>
<name>A0A812LFA2_SYMPI</name>
<dbReference type="EMBL" id="CAJNIZ010005998">
    <property type="protein sequence ID" value="CAE7246488.1"/>
    <property type="molecule type" value="Genomic_DNA"/>
</dbReference>
<dbReference type="AlphaFoldDB" id="A0A812LFA2"/>
<keyword evidence="3" id="KW-1185">Reference proteome</keyword>
<feature type="non-terminal residue" evidence="2">
    <location>
        <position position="1"/>
    </location>
</feature>
<sequence>ITEERLKEELRKVISATAAEPSVHLDKIGDYYGDHVFMILRDIARQGHCDGDLSGAVQSGQFANLMSLGQTVHIRDLVAYFDTQRRRSWMEWWFLPRPHRLQIKKMRADDKATGEEAQPSAATSGVKLV</sequence>
<evidence type="ECO:0000313" key="2">
    <source>
        <dbReference type="EMBL" id="CAE7246488.1"/>
    </source>
</evidence>
<organism evidence="2 3">
    <name type="scientific">Symbiodinium pilosum</name>
    <name type="common">Dinoflagellate</name>
    <dbReference type="NCBI Taxonomy" id="2952"/>
    <lineage>
        <taxon>Eukaryota</taxon>
        <taxon>Sar</taxon>
        <taxon>Alveolata</taxon>
        <taxon>Dinophyceae</taxon>
        <taxon>Suessiales</taxon>
        <taxon>Symbiodiniaceae</taxon>
        <taxon>Symbiodinium</taxon>
    </lineage>
</organism>
<feature type="non-terminal residue" evidence="2">
    <location>
        <position position="129"/>
    </location>
</feature>
<comment type="caution">
    <text evidence="2">The sequence shown here is derived from an EMBL/GenBank/DDBJ whole genome shotgun (WGS) entry which is preliminary data.</text>
</comment>